<feature type="compositionally biased region" description="Low complexity" evidence="1">
    <location>
        <begin position="887"/>
        <end position="898"/>
    </location>
</feature>
<dbReference type="InterPro" id="IPR013083">
    <property type="entry name" value="Znf_RING/FYVE/PHD"/>
</dbReference>
<dbReference type="GO" id="GO:0061630">
    <property type="term" value="F:ubiquitin protein ligase activity"/>
    <property type="evidence" value="ECO:0007669"/>
    <property type="project" value="TreeGrafter"/>
</dbReference>
<feature type="compositionally biased region" description="Basic and acidic residues" evidence="1">
    <location>
        <begin position="481"/>
        <end position="491"/>
    </location>
</feature>
<accession>A0A4S4LZV5</accession>
<feature type="compositionally biased region" description="Low complexity" evidence="1">
    <location>
        <begin position="1065"/>
        <end position="1075"/>
    </location>
</feature>
<name>A0A4S4LZV5_9AGAM</name>
<feature type="compositionally biased region" description="Basic and acidic residues" evidence="1">
    <location>
        <begin position="1012"/>
        <end position="1026"/>
    </location>
</feature>
<feature type="compositionally biased region" description="Polar residues" evidence="1">
    <location>
        <begin position="296"/>
        <end position="307"/>
    </location>
</feature>
<sequence>MSSTDPPQLHINLPSNTTSFKRSFEEFGFDLDSPIDASGGSASGSNDNSIANEGGERCKRARSESSSSGSLGISGSSSMVASSSGSSRISSLSGHSRSSSPVRSAMYPPAVASVAGSSAVVIEPSIVSSVEEQDVEMTDSPPSEGAHLNFPTGPGPDYDEQFRVSMERFNAFDTEISALRQRSTPIHISPSPPPTLPPLALPSPRLEAIYASDTQSNLPLPSIRPRSSNTSLPGDTSDNAASSSHAEDRGRHSSARTSDGHLFIYPTFHSGSLEPIWHSIEVRPPATEDISHRSGSRINARTLSPSRSLFPPRDTSPPPAPSSNDLERDIPSPFSISFEQGSSIRPERLPSEESRQRPSGERRSSWQSHYYPTVRRVDDGDELRPPAAPRLNLMSLPRRDFMGILIPESSPLVGSHQEASSLRDAQSYEDDDAPPWTIFRNDARRAFRADLRRAGRSSSNVYRDTETVPNSILSARSGGGRRAEEVRERHPSLTLNLPSPPSPLEVESLDPASDLHPGGTRHPGLPDLILSEETQPLLPRSDRQTAYLRDDDDRGRLAAAHRVPNFSRVPQPARGNMSPGPTAGDSGSELNGARAGQAREASGLWGWYPPVSTNPRPRSAWRTFSGNDRLQEASEPEPPSASRSRIYPIRPSQSNSLMSENAAEWRRSLARSELLLDLPLDQLTEEDTDVDRPSSRRPLGASSLFTGEDVLPRSLEFLHRLDHLADADSYADSSLTRPSSDHRESSLSSWERIHPPLSPNLSLARSSTERQPSGYRPGPVNLSRPTTMAREPSPPTSNATDFRRNDLDDALFYHRADALFAARPALSLQGSEGARVSEARTSSSRPDINTSGASAPSLQSLPWENPARATSFEPSSSSELRRRATLRSSLNPPSVSSTSPPPASSRPTPSNSSRRPPSAAPSTASRQDRSSSYRNIDLNAYHEGPFRASLERLVEIERLRSRISQLESLSNEGTPRRPRPPALPPLRFDFDDLSAFDDPSPHRPHTPQSSREGMERRSNNADDSHAHRPVILSPVDDNLSPPASPRFSSPGRLRRLHLPLVRRLSPLSTTTPPTSIGRPPNAASAASELRDRRQIHSLFSRRPRLEASRIADDDLSSNGGDVEGFSHAIALLRADGLTNEREQQLIDRFRERSEDHGRPSSHWGDLEGEGDRSIQPRPYLISRLSGSLPPPPEREIDQLGTRGGMGSRPMRRSAPLTGHRVSLSSRISAREGAAALERIERIERMIRAGGRDGPSVSGRGRRSLGDFIRDEDFDTSYESLLSLAATLGEVKPRCTPDNVIASLPTGLYKEWANSDSDHRCPICLDDYMPNDSVMKLSDCSHWLHKGCLEVSLRLHVTPVILSDVSVSELDSNGFVVRPHVLFVVGTSEALTITTRTVPTGQARAAAVEASATTMTMRV</sequence>
<comment type="caution">
    <text evidence="3">The sequence shown here is derived from an EMBL/GenBank/DDBJ whole genome shotgun (WGS) entry which is preliminary data.</text>
</comment>
<feature type="region of interest" description="Disordered" evidence="1">
    <location>
        <begin position="287"/>
        <end position="368"/>
    </location>
</feature>
<feature type="compositionally biased region" description="Low complexity" evidence="1">
    <location>
        <begin position="905"/>
        <end position="925"/>
    </location>
</feature>
<dbReference type="PANTHER" id="PTHR46171">
    <property type="entry name" value="GH10160P"/>
    <property type="match status" value="1"/>
</dbReference>
<feature type="region of interest" description="Disordered" evidence="1">
    <location>
        <begin position="35"/>
        <end position="105"/>
    </location>
</feature>
<dbReference type="SUPFAM" id="SSF57850">
    <property type="entry name" value="RING/U-box"/>
    <property type="match status" value="1"/>
</dbReference>
<feature type="region of interest" description="Disordered" evidence="1">
    <location>
        <begin position="1150"/>
        <end position="1224"/>
    </location>
</feature>
<protein>
    <recommendedName>
        <fullName evidence="2">RING-type domain-containing protein</fullName>
    </recommendedName>
</protein>
<dbReference type="GO" id="GO:0016567">
    <property type="term" value="P:protein ubiquitination"/>
    <property type="evidence" value="ECO:0007669"/>
    <property type="project" value="TreeGrafter"/>
</dbReference>
<feature type="region of interest" description="Disordered" evidence="1">
    <location>
        <begin position="561"/>
        <end position="598"/>
    </location>
</feature>
<dbReference type="Proteomes" id="UP000310158">
    <property type="component" value="Unassembled WGS sequence"/>
</dbReference>
<evidence type="ECO:0000259" key="2">
    <source>
        <dbReference type="Pfam" id="PF13639"/>
    </source>
</evidence>
<feature type="region of interest" description="Disordered" evidence="1">
    <location>
        <begin position="616"/>
        <end position="658"/>
    </location>
</feature>
<feature type="compositionally biased region" description="Basic and acidic residues" evidence="1">
    <location>
        <begin position="54"/>
        <end position="63"/>
    </location>
</feature>
<dbReference type="InterPro" id="IPR001841">
    <property type="entry name" value="Znf_RING"/>
</dbReference>
<feature type="compositionally biased region" description="Low complexity" evidence="1">
    <location>
        <begin position="64"/>
        <end position="105"/>
    </location>
</feature>
<evidence type="ECO:0000256" key="1">
    <source>
        <dbReference type="SAM" id="MobiDB-lite"/>
    </source>
</evidence>
<dbReference type="PANTHER" id="PTHR46171:SF3">
    <property type="entry name" value="GH10160P"/>
    <property type="match status" value="1"/>
</dbReference>
<feature type="region of interest" description="Disordered" evidence="1">
    <location>
        <begin position="130"/>
        <end position="160"/>
    </location>
</feature>
<dbReference type="OrthoDB" id="8062037at2759"/>
<feature type="region of interest" description="Disordered" evidence="1">
    <location>
        <begin position="730"/>
        <end position="803"/>
    </location>
</feature>
<feature type="compositionally biased region" description="Polar residues" evidence="1">
    <location>
        <begin position="839"/>
        <end position="862"/>
    </location>
</feature>
<dbReference type="EMBL" id="SGPL01000085">
    <property type="protein sequence ID" value="THH18152.1"/>
    <property type="molecule type" value="Genomic_DNA"/>
</dbReference>
<feature type="region of interest" description="Disordered" evidence="1">
    <location>
        <begin position="967"/>
        <end position="1051"/>
    </location>
</feature>
<feature type="compositionally biased region" description="Polar residues" evidence="1">
    <location>
        <begin position="212"/>
        <end position="244"/>
    </location>
</feature>
<feature type="region of interest" description="Disordered" evidence="1">
    <location>
        <begin position="207"/>
        <end position="258"/>
    </location>
</feature>
<feature type="compositionally biased region" description="Polar residues" evidence="1">
    <location>
        <begin position="616"/>
        <end position="628"/>
    </location>
</feature>
<feature type="compositionally biased region" description="Polar residues" evidence="1">
    <location>
        <begin position="334"/>
        <end position="343"/>
    </location>
</feature>
<evidence type="ECO:0000313" key="3">
    <source>
        <dbReference type="EMBL" id="THH18152.1"/>
    </source>
</evidence>
<reference evidence="3 4" key="1">
    <citation type="submission" date="2019-02" db="EMBL/GenBank/DDBJ databases">
        <title>Genome sequencing of the rare red list fungi Bondarzewia mesenterica.</title>
        <authorList>
            <person name="Buettner E."/>
            <person name="Kellner H."/>
        </authorList>
    </citation>
    <scope>NUCLEOTIDE SEQUENCE [LARGE SCALE GENOMIC DNA]</scope>
    <source>
        <strain evidence="3 4">DSM 108281</strain>
    </source>
</reference>
<organism evidence="3 4">
    <name type="scientific">Bondarzewia mesenterica</name>
    <dbReference type="NCBI Taxonomy" id="1095465"/>
    <lineage>
        <taxon>Eukaryota</taxon>
        <taxon>Fungi</taxon>
        <taxon>Dikarya</taxon>
        <taxon>Basidiomycota</taxon>
        <taxon>Agaricomycotina</taxon>
        <taxon>Agaricomycetes</taxon>
        <taxon>Russulales</taxon>
        <taxon>Bondarzewiaceae</taxon>
        <taxon>Bondarzewia</taxon>
    </lineage>
</organism>
<proteinExistence type="predicted"/>
<feature type="domain" description="RING-type" evidence="2">
    <location>
        <begin position="1319"/>
        <end position="1354"/>
    </location>
</feature>
<feature type="compositionally biased region" description="Low complexity" evidence="1">
    <location>
        <begin position="35"/>
        <end position="52"/>
    </location>
</feature>
<dbReference type="Pfam" id="PF13639">
    <property type="entry name" value="zf-RING_2"/>
    <property type="match status" value="1"/>
</dbReference>
<gene>
    <name evidence="3" type="ORF">EW146_g2788</name>
</gene>
<feature type="region of interest" description="Disordered" evidence="1">
    <location>
        <begin position="1065"/>
        <end position="1091"/>
    </location>
</feature>
<keyword evidence="4" id="KW-1185">Reference proteome</keyword>
<dbReference type="Gene3D" id="3.30.40.10">
    <property type="entry name" value="Zinc/RING finger domain, C3HC4 (zinc finger)"/>
    <property type="match status" value="1"/>
</dbReference>
<evidence type="ECO:0000313" key="4">
    <source>
        <dbReference type="Proteomes" id="UP000310158"/>
    </source>
</evidence>
<feature type="compositionally biased region" description="Basic and acidic residues" evidence="1">
    <location>
        <begin position="345"/>
        <end position="364"/>
    </location>
</feature>
<feature type="compositionally biased region" description="Polar residues" evidence="1">
    <location>
        <begin position="759"/>
        <end position="771"/>
    </location>
</feature>
<feature type="region of interest" description="Disordered" evidence="1">
    <location>
        <begin position="471"/>
        <end position="527"/>
    </location>
</feature>
<feature type="region of interest" description="Disordered" evidence="1">
    <location>
        <begin position="829"/>
        <end position="933"/>
    </location>
</feature>